<dbReference type="SUPFAM" id="SSF56349">
    <property type="entry name" value="DNA breaking-rejoining enzymes"/>
    <property type="match status" value="1"/>
</dbReference>
<dbReference type="AlphaFoldDB" id="A0A5C1E7C9"/>
<dbReference type="Pfam" id="PF20172">
    <property type="entry name" value="DUF6538"/>
    <property type="match status" value="1"/>
</dbReference>
<evidence type="ECO:0000256" key="1">
    <source>
        <dbReference type="ARBA" id="ARBA00008857"/>
    </source>
</evidence>
<evidence type="ECO:0000313" key="7">
    <source>
        <dbReference type="EMBL" id="QEL64846.1"/>
    </source>
</evidence>
<gene>
    <name evidence="7" type="ORF">OTERR_13700</name>
</gene>
<dbReference type="PANTHER" id="PTHR30349:SF41">
    <property type="entry name" value="INTEGRASE_RECOMBINASE PROTEIN MJ0367-RELATED"/>
    <property type="match status" value="1"/>
</dbReference>
<dbReference type="InterPro" id="IPR046668">
    <property type="entry name" value="DUF6538"/>
</dbReference>
<sequence length="435" mass="48646">MSYLERRRNLWYAVLTIPEDARDALGKIRFVQSLGTPDKRKADQEKLPLIAKWKAMIAEARGEKDALTEEAKRWQRHLSMQETSAQSGESLYVTGLEVLRDELRERAITLENEVGEEAASRFYGIATGKARLTSELFPEWQAQLTLAAKSQDQAIKDVQLLTKRFATLEEVTKSGIRKWMDDIAKSGKGIASQKRILSFCRNYWKYLQSHDAVPSDLDPFHGILTLSKGKNGNNRAKASNLPYSPAEVVKLWETAKQRRVGRAKNAPFDTQLADLIMLGAYTGARIEELCSLKVSEVAEDSFRITDSKTEAGHREVPIHSALLPVVRRLVKDSGDGYLLSDLTFNKYGDRSNAIGKRFGRLKESLGFSDAYTFHSLRSTLITLLENAGISENLAADIVGHEKPRITYGLYSGGATLAVKKEAIERVAYPFSDQSA</sequence>
<keyword evidence="8" id="KW-1185">Reference proteome</keyword>
<dbReference type="KEGG" id="otr:OTERR_13700"/>
<keyword evidence="5" id="KW-0175">Coiled coil</keyword>
<dbReference type="PANTHER" id="PTHR30349">
    <property type="entry name" value="PHAGE INTEGRASE-RELATED"/>
    <property type="match status" value="1"/>
</dbReference>
<dbReference type="Gene3D" id="1.10.443.10">
    <property type="entry name" value="Intergrase catalytic core"/>
    <property type="match status" value="1"/>
</dbReference>
<dbReference type="GO" id="GO:0006310">
    <property type="term" value="P:DNA recombination"/>
    <property type="evidence" value="ECO:0007669"/>
    <property type="project" value="UniProtKB-KW"/>
</dbReference>
<dbReference type="RefSeq" id="WP_149425275.1">
    <property type="nucleotide sequence ID" value="NZ_CP022579.1"/>
</dbReference>
<protein>
    <recommendedName>
        <fullName evidence="6">Tyr recombinase domain-containing protein</fullName>
    </recommendedName>
</protein>
<evidence type="ECO:0000256" key="5">
    <source>
        <dbReference type="SAM" id="Coils"/>
    </source>
</evidence>
<evidence type="ECO:0000256" key="3">
    <source>
        <dbReference type="ARBA" id="ARBA00023125"/>
    </source>
</evidence>
<accession>A0A5C1E7C9</accession>
<evidence type="ECO:0000313" key="8">
    <source>
        <dbReference type="Proteomes" id="UP000323671"/>
    </source>
</evidence>
<dbReference type="EMBL" id="CP022579">
    <property type="protein sequence ID" value="QEL64846.1"/>
    <property type="molecule type" value="Genomic_DNA"/>
</dbReference>
<dbReference type="InterPro" id="IPR002104">
    <property type="entry name" value="Integrase_catalytic"/>
</dbReference>
<name>A0A5C1E7C9_9RHOO</name>
<dbReference type="GO" id="GO:0003677">
    <property type="term" value="F:DNA binding"/>
    <property type="evidence" value="ECO:0007669"/>
    <property type="project" value="UniProtKB-KW"/>
</dbReference>
<keyword evidence="4" id="KW-0233">DNA recombination</keyword>
<dbReference type="Pfam" id="PF00589">
    <property type="entry name" value="Phage_integrase"/>
    <property type="match status" value="1"/>
</dbReference>
<evidence type="ECO:0000259" key="6">
    <source>
        <dbReference type="PROSITE" id="PS51898"/>
    </source>
</evidence>
<organism evidence="7 8">
    <name type="scientific">Oryzomicrobium terrae</name>
    <dbReference type="NCBI Taxonomy" id="1735038"/>
    <lineage>
        <taxon>Bacteria</taxon>
        <taxon>Pseudomonadati</taxon>
        <taxon>Pseudomonadota</taxon>
        <taxon>Betaproteobacteria</taxon>
        <taxon>Rhodocyclales</taxon>
        <taxon>Rhodocyclaceae</taxon>
        <taxon>Oryzomicrobium</taxon>
    </lineage>
</organism>
<dbReference type="InterPro" id="IPR050090">
    <property type="entry name" value="Tyrosine_recombinase_XerCD"/>
</dbReference>
<dbReference type="GO" id="GO:0015074">
    <property type="term" value="P:DNA integration"/>
    <property type="evidence" value="ECO:0007669"/>
    <property type="project" value="UniProtKB-KW"/>
</dbReference>
<evidence type="ECO:0000256" key="4">
    <source>
        <dbReference type="ARBA" id="ARBA00023172"/>
    </source>
</evidence>
<keyword evidence="2" id="KW-0229">DNA integration</keyword>
<dbReference type="Proteomes" id="UP000323671">
    <property type="component" value="Chromosome"/>
</dbReference>
<reference evidence="7 8" key="1">
    <citation type="submission" date="2017-07" db="EMBL/GenBank/DDBJ databases">
        <title>Complete genome sequence of Oryzomicrobium terrae TPP412.</title>
        <authorList>
            <person name="Chiu L.-W."/>
            <person name="Lo K.-J."/>
            <person name="Tsai Y.-M."/>
            <person name="Lin S.-S."/>
            <person name="Kuo C.-H."/>
            <person name="Liu C.-T."/>
        </authorList>
    </citation>
    <scope>NUCLEOTIDE SEQUENCE [LARGE SCALE GENOMIC DNA]</scope>
    <source>
        <strain evidence="7 8">TPP412</strain>
    </source>
</reference>
<dbReference type="InterPro" id="IPR013762">
    <property type="entry name" value="Integrase-like_cat_sf"/>
</dbReference>
<dbReference type="InterPro" id="IPR011010">
    <property type="entry name" value="DNA_brk_join_enz"/>
</dbReference>
<feature type="coiled-coil region" evidence="5">
    <location>
        <begin position="50"/>
        <end position="113"/>
    </location>
</feature>
<keyword evidence="3" id="KW-0238">DNA-binding</keyword>
<feature type="domain" description="Tyr recombinase" evidence="6">
    <location>
        <begin position="236"/>
        <end position="424"/>
    </location>
</feature>
<dbReference type="PROSITE" id="PS51898">
    <property type="entry name" value="TYR_RECOMBINASE"/>
    <property type="match status" value="1"/>
</dbReference>
<proteinExistence type="inferred from homology"/>
<comment type="similarity">
    <text evidence="1">Belongs to the 'phage' integrase family.</text>
</comment>
<evidence type="ECO:0000256" key="2">
    <source>
        <dbReference type="ARBA" id="ARBA00022908"/>
    </source>
</evidence>